<dbReference type="InterPro" id="IPR021347">
    <property type="entry name" value="DUF2964"/>
</dbReference>
<comment type="caution">
    <text evidence="1">The sequence shown here is derived from an EMBL/GenBank/DDBJ whole genome shotgun (WGS) entry which is preliminary data.</text>
</comment>
<name>A0A0M2QF43_BURGA</name>
<proteinExistence type="predicted"/>
<sequence>MIRKPYRVTLATLCALLALASLVAMLDGMLFDERVFRFALVTLMTAILSFAALLAPAADARD</sequence>
<dbReference type="Proteomes" id="UP000220629">
    <property type="component" value="Unassembled WGS sequence"/>
</dbReference>
<evidence type="ECO:0000313" key="2">
    <source>
        <dbReference type="Proteomes" id="UP000220629"/>
    </source>
</evidence>
<dbReference type="GeneID" id="66457881"/>
<organism evidence="1 2">
    <name type="scientific">Burkholderia gladioli</name>
    <name type="common">Pseudomonas marginata</name>
    <name type="synonym">Phytomonas marginata</name>
    <dbReference type="NCBI Taxonomy" id="28095"/>
    <lineage>
        <taxon>Bacteria</taxon>
        <taxon>Pseudomonadati</taxon>
        <taxon>Pseudomonadota</taxon>
        <taxon>Betaproteobacteria</taxon>
        <taxon>Burkholderiales</taxon>
        <taxon>Burkholderiaceae</taxon>
        <taxon>Burkholderia</taxon>
    </lineage>
</organism>
<protein>
    <submittedName>
        <fullName evidence="1">DUF2964 domain-containing protein</fullName>
    </submittedName>
</protein>
<dbReference type="EMBL" id="PDDY01000004">
    <property type="protein sequence ID" value="PEH38382.1"/>
    <property type="molecule type" value="Genomic_DNA"/>
</dbReference>
<reference evidence="2" key="1">
    <citation type="submission" date="2017-09" db="EMBL/GenBank/DDBJ databases">
        <title>FDA dAtabase for Regulatory Grade micrObial Sequences (FDA-ARGOS): Supporting development and validation of Infectious Disease Dx tests.</title>
        <authorList>
            <person name="Minogue T."/>
            <person name="Wolcott M."/>
            <person name="Wasieloski L."/>
            <person name="Aguilar W."/>
            <person name="Moore D."/>
            <person name="Tallon L."/>
            <person name="Sadzewicz L."/>
            <person name="Ott S."/>
            <person name="Zhao X."/>
            <person name="Nagaraj S."/>
            <person name="Vavikolanu K."/>
            <person name="Aluvathingal J."/>
            <person name="Nadendla S."/>
            <person name="Sichtig H."/>
        </authorList>
    </citation>
    <scope>NUCLEOTIDE SEQUENCE [LARGE SCALE GENOMIC DNA]</scope>
    <source>
        <strain evidence="2">FDAARGOS_390</strain>
    </source>
</reference>
<dbReference type="AlphaFoldDB" id="A0A0M2QF43"/>
<accession>A0A0M2QF43</accession>
<dbReference type="RefSeq" id="WP_046579152.1">
    <property type="nucleotide sequence ID" value="NZ_CADEPO010000002.1"/>
</dbReference>
<dbReference type="Pfam" id="PF11177">
    <property type="entry name" value="DUF2964"/>
    <property type="match status" value="1"/>
</dbReference>
<evidence type="ECO:0000313" key="1">
    <source>
        <dbReference type="EMBL" id="PEH38382.1"/>
    </source>
</evidence>
<gene>
    <name evidence="1" type="ORF">CRM94_28715</name>
</gene>